<proteinExistence type="predicted"/>
<feature type="compositionally biased region" description="Basic and acidic residues" evidence="1">
    <location>
        <begin position="310"/>
        <end position="331"/>
    </location>
</feature>
<evidence type="ECO:0000256" key="1">
    <source>
        <dbReference type="SAM" id="MobiDB-lite"/>
    </source>
</evidence>
<evidence type="ECO:0000313" key="3">
    <source>
        <dbReference type="EMBL" id="UWX56570.1"/>
    </source>
</evidence>
<evidence type="ECO:0000313" key="4">
    <source>
        <dbReference type="Proteomes" id="UP001059209"/>
    </source>
</evidence>
<accession>A0ABY5YEP6</accession>
<protein>
    <submittedName>
        <fullName evidence="3">Ig-like domain-containing protein</fullName>
    </submittedName>
</protein>
<dbReference type="Pfam" id="PF02368">
    <property type="entry name" value="Big_2"/>
    <property type="match status" value="1"/>
</dbReference>
<name>A0ABY5YEP6_9FLAO</name>
<dbReference type="SUPFAM" id="SSF49785">
    <property type="entry name" value="Galactose-binding domain-like"/>
    <property type="match status" value="1"/>
</dbReference>
<gene>
    <name evidence="3" type="ORF">NYZ99_07230</name>
</gene>
<reference evidence="3" key="1">
    <citation type="submission" date="2022-09" db="EMBL/GenBank/DDBJ databases">
        <title>Maribacter litopenaei sp. nov., isolated from the intestinal tract of the Pacific White Shrimp, Litopenaeus vannamei.</title>
        <authorList>
            <person name="Kim S.Y."/>
            <person name="Hwang C.Y."/>
        </authorList>
    </citation>
    <scope>NUCLEOTIDE SEQUENCE</scope>
    <source>
        <strain evidence="3">HL-LV01</strain>
    </source>
</reference>
<keyword evidence="4" id="KW-1185">Reference proteome</keyword>
<dbReference type="SUPFAM" id="SSF49373">
    <property type="entry name" value="Invasin/intimin cell-adhesion fragments"/>
    <property type="match status" value="1"/>
</dbReference>
<organism evidence="3 4">
    <name type="scientific">Maribacter litopenaei</name>
    <dbReference type="NCBI Taxonomy" id="2976127"/>
    <lineage>
        <taxon>Bacteria</taxon>
        <taxon>Pseudomonadati</taxon>
        <taxon>Bacteroidota</taxon>
        <taxon>Flavobacteriia</taxon>
        <taxon>Flavobacteriales</taxon>
        <taxon>Flavobacteriaceae</taxon>
        <taxon>Maribacter</taxon>
    </lineage>
</organism>
<dbReference type="SMART" id="SM00635">
    <property type="entry name" value="BID_2"/>
    <property type="match status" value="1"/>
</dbReference>
<feature type="region of interest" description="Disordered" evidence="1">
    <location>
        <begin position="295"/>
        <end position="374"/>
    </location>
</feature>
<feature type="domain" description="BIG2" evidence="2">
    <location>
        <begin position="91"/>
        <end position="168"/>
    </location>
</feature>
<dbReference type="Gene3D" id="2.60.120.260">
    <property type="entry name" value="Galactose-binding domain-like"/>
    <property type="match status" value="2"/>
</dbReference>
<evidence type="ECO:0000259" key="2">
    <source>
        <dbReference type="SMART" id="SM00635"/>
    </source>
</evidence>
<dbReference type="InterPro" id="IPR003343">
    <property type="entry name" value="Big_2"/>
</dbReference>
<sequence>MTITSANDDYGRDPMDFRLMASNGGTFELVGSWSGETFDRRYLKRTFDLSAPGTYTTYRLEITKNDLDVEMTQIAEIELLGCDATPTGPVAVTGVELSPTSLQMEPGATLQLLANLSPSNATDKGVSWSSQDGAIATVDGNGNVTAIAPGSTTVTVTTDDGGFTASATVQVQDPGTGGDCNGQLSDVTEPVGSGTITSRNDFVPAEDRYKAFDNRSVRGDHSKWLDAGGVPTTASPSWIQIVLQEPRRVEQITITSANDDYGRDPMDFRLMASNGGTFELVGSLVRRDLRPEVPEKDLRAVGAGNLHDLQAGDHKERPRRGNDTDRRDRTARVRRNAYRTGGRNRGGALPYLPADGARGNPTAPGEPLPVKRHR</sequence>
<dbReference type="Gene3D" id="2.60.40.1080">
    <property type="match status" value="1"/>
</dbReference>
<dbReference type="RefSeq" id="WP_260575205.1">
    <property type="nucleotide sequence ID" value="NZ_CP104205.1"/>
</dbReference>
<dbReference type="EMBL" id="CP104205">
    <property type="protein sequence ID" value="UWX56570.1"/>
    <property type="molecule type" value="Genomic_DNA"/>
</dbReference>
<dbReference type="InterPro" id="IPR008964">
    <property type="entry name" value="Invasin/intimin_cell_adhesion"/>
</dbReference>
<dbReference type="InterPro" id="IPR008979">
    <property type="entry name" value="Galactose-bd-like_sf"/>
</dbReference>
<dbReference type="Proteomes" id="UP001059209">
    <property type="component" value="Chromosome"/>
</dbReference>